<dbReference type="Ensembl" id="ENSPTET00000023414.1">
    <property type="protein sequence ID" value="ENSPTEP00000015732.1"/>
    <property type="gene ID" value="ENSPTEG00000017363.1"/>
</dbReference>
<keyword evidence="1" id="KW-1133">Transmembrane helix</keyword>
<keyword evidence="3" id="KW-1185">Reference proteome</keyword>
<evidence type="ECO:0000256" key="1">
    <source>
        <dbReference type="SAM" id="Phobius"/>
    </source>
</evidence>
<accession>A0A8C9LNN2</accession>
<dbReference type="GO" id="GO:0005525">
    <property type="term" value="F:GTP binding"/>
    <property type="evidence" value="ECO:0007669"/>
    <property type="project" value="InterPro"/>
</dbReference>
<dbReference type="GO" id="GO:0005737">
    <property type="term" value="C:cytoplasm"/>
    <property type="evidence" value="ECO:0007669"/>
    <property type="project" value="TreeGrafter"/>
</dbReference>
<proteinExistence type="predicted"/>
<name>A0A8C9LNN2_9PRIM</name>
<dbReference type="PANTHER" id="PTHR10229:SF0">
    <property type="entry name" value="GTP-BINDING PROTEIN 6-RELATED"/>
    <property type="match status" value="1"/>
</dbReference>
<dbReference type="GO" id="GO:0043022">
    <property type="term" value="F:ribosome binding"/>
    <property type="evidence" value="ECO:0007669"/>
    <property type="project" value="TreeGrafter"/>
</dbReference>
<sequence>MCSPRLCVSHQNEFTIRVSVHTGMCPLCMCVCVCPCWDVSHCVCLCLCVPPAVSTVHVCVCVSLSERAHRVSVRQNVFTACLCVCVCVCLSLLGCVYCVCVSVCLSLSWGVRAACTQGYLPLRACHWELVPAPFPGRSASLGSDTRSFAALTSRPGLQDLTVHVRDVSHPEAEIQKRSILSTLHSLQLPARLLDSMVEVHNKVDLVPRYSPTEPNAVPVSALLGHGLGELKAEFEMRPF</sequence>
<evidence type="ECO:0000313" key="3">
    <source>
        <dbReference type="Proteomes" id="UP000694416"/>
    </source>
</evidence>
<dbReference type="PANTHER" id="PTHR10229">
    <property type="entry name" value="GTP-BINDING PROTEIN HFLX"/>
    <property type="match status" value="1"/>
</dbReference>
<reference evidence="2" key="1">
    <citation type="submission" date="2025-05" db="UniProtKB">
        <authorList>
            <consortium name="Ensembl"/>
        </authorList>
    </citation>
    <scope>IDENTIFICATION</scope>
</reference>
<keyword evidence="1" id="KW-0812">Transmembrane</keyword>
<evidence type="ECO:0000313" key="2">
    <source>
        <dbReference type="Ensembl" id="ENSPTEP00000015462.1"/>
    </source>
</evidence>
<dbReference type="AlphaFoldDB" id="A0A8C9LNN2"/>
<keyword evidence="1" id="KW-0472">Membrane</keyword>
<organism evidence="2 3">
    <name type="scientific">Piliocolobus tephrosceles</name>
    <name type="common">Ugandan red Colobus</name>
    <dbReference type="NCBI Taxonomy" id="591936"/>
    <lineage>
        <taxon>Eukaryota</taxon>
        <taxon>Metazoa</taxon>
        <taxon>Chordata</taxon>
        <taxon>Craniata</taxon>
        <taxon>Vertebrata</taxon>
        <taxon>Euteleostomi</taxon>
        <taxon>Mammalia</taxon>
        <taxon>Eutheria</taxon>
        <taxon>Euarchontoglires</taxon>
        <taxon>Primates</taxon>
        <taxon>Haplorrhini</taxon>
        <taxon>Catarrhini</taxon>
        <taxon>Cercopithecidae</taxon>
        <taxon>Colobinae</taxon>
        <taxon>Piliocolobus</taxon>
    </lineage>
</organism>
<dbReference type="Ensembl" id="ENSPTET00000023076.1">
    <property type="protein sequence ID" value="ENSPTEP00000015462.1"/>
    <property type="gene ID" value="ENSPTEG00000017148.1"/>
</dbReference>
<protein>
    <submittedName>
        <fullName evidence="2">Uncharacterized protein</fullName>
    </submittedName>
</protein>
<dbReference type="InterPro" id="IPR016496">
    <property type="entry name" value="GTPase_HflX"/>
</dbReference>
<feature type="transmembrane region" description="Helical" evidence="1">
    <location>
        <begin position="77"/>
        <end position="110"/>
    </location>
</feature>
<dbReference type="Proteomes" id="UP000694416">
    <property type="component" value="Unplaced"/>
</dbReference>